<gene>
    <name evidence="2" type="ORF">ACFFJH_09855</name>
</gene>
<dbReference type="EMBL" id="JBHLXJ010000009">
    <property type="protein sequence ID" value="MFC0350110.1"/>
    <property type="molecule type" value="Genomic_DNA"/>
</dbReference>
<evidence type="ECO:0000313" key="3">
    <source>
        <dbReference type="Proteomes" id="UP001589844"/>
    </source>
</evidence>
<proteinExistence type="predicted"/>
<feature type="signal peptide" evidence="1">
    <location>
        <begin position="1"/>
        <end position="21"/>
    </location>
</feature>
<dbReference type="Proteomes" id="UP001589844">
    <property type="component" value="Unassembled WGS sequence"/>
</dbReference>
<reference evidence="2 3" key="1">
    <citation type="submission" date="2024-09" db="EMBL/GenBank/DDBJ databases">
        <authorList>
            <person name="Sun Q."/>
            <person name="Mori K."/>
        </authorList>
    </citation>
    <scope>NUCLEOTIDE SEQUENCE [LARGE SCALE GENOMIC DNA]</scope>
    <source>
        <strain evidence="2 3">CCM 8677</strain>
    </source>
</reference>
<dbReference type="InterPro" id="IPR035242">
    <property type="entry name" value="DUF5329"/>
</dbReference>
<evidence type="ECO:0000256" key="1">
    <source>
        <dbReference type="SAM" id="SignalP"/>
    </source>
</evidence>
<evidence type="ECO:0000313" key="2">
    <source>
        <dbReference type="EMBL" id="MFC0350110.1"/>
    </source>
</evidence>
<dbReference type="RefSeq" id="WP_390212031.1">
    <property type="nucleotide sequence ID" value="NZ_JBHLXJ010000009.1"/>
</dbReference>
<sequence>MTLKRRFFSAVLFSICVNSVAAQTPQVTRAEIDMLLKKLQISGCQFNRNGTWYTSAEAQSHLSKKLEYFEKKGMINTTEDFIKFAASSSSTSGKAYQVKCGNEAAVESNNWLNNQLKTLRAGK</sequence>
<comment type="caution">
    <text evidence="2">The sequence shown here is derived from an EMBL/GenBank/DDBJ whole genome shotgun (WGS) entry which is preliminary data.</text>
</comment>
<dbReference type="Pfam" id="PF17263">
    <property type="entry name" value="DUF5329"/>
    <property type="match status" value="1"/>
</dbReference>
<keyword evidence="1" id="KW-0732">Signal</keyword>
<name>A0ABV6IE47_9BURK</name>
<feature type="chain" id="PRO_5045415897" evidence="1">
    <location>
        <begin position="22"/>
        <end position="123"/>
    </location>
</feature>
<protein>
    <submittedName>
        <fullName evidence="2">DUF5329 domain-containing protein</fullName>
    </submittedName>
</protein>
<organism evidence="2 3">
    <name type="scientific">Undibacterium danionis</name>
    <dbReference type="NCBI Taxonomy" id="1812100"/>
    <lineage>
        <taxon>Bacteria</taxon>
        <taxon>Pseudomonadati</taxon>
        <taxon>Pseudomonadota</taxon>
        <taxon>Betaproteobacteria</taxon>
        <taxon>Burkholderiales</taxon>
        <taxon>Oxalobacteraceae</taxon>
        <taxon>Undibacterium</taxon>
    </lineage>
</organism>
<accession>A0ABV6IE47</accession>
<keyword evidence="3" id="KW-1185">Reference proteome</keyword>